<dbReference type="Gene3D" id="3.30.470.20">
    <property type="entry name" value="ATP-grasp fold, B domain"/>
    <property type="match status" value="1"/>
</dbReference>
<protein>
    <submittedName>
        <fullName evidence="1">Uncharacterized protein</fullName>
    </submittedName>
</protein>
<dbReference type="SUPFAM" id="SSF56059">
    <property type="entry name" value="Glutathione synthetase ATP-binding domain-like"/>
    <property type="match status" value="1"/>
</dbReference>
<keyword evidence="2" id="KW-1185">Reference proteome</keyword>
<reference evidence="1 2" key="1">
    <citation type="submission" date="2024-09" db="EMBL/GenBank/DDBJ databases">
        <authorList>
            <person name="Lee S.D."/>
        </authorList>
    </citation>
    <scope>NUCLEOTIDE SEQUENCE [LARGE SCALE GENOMIC DNA]</scope>
    <source>
        <strain evidence="1 2">N1-1</strain>
    </source>
</reference>
<dbReference type="EMBL" id="JBHEZX010000002">
    <property type="protein sequence ID" value="MFC1408874.1"/>
    <property type="molecule type" value="Genomic_DNA"/>
</dbReference>
<evidence type="ECO:0000313" key="1">
    <source>
        <dbReference type="EMBL" id="MFC1408874.1"/>
    </source>
</evidence>
<organism evidence="1 2">
    <name type="scientific">Streptacidiphilus alkalitolerans</name>
    <dbReference type="NCBI Taxonomy" id="3342712"/>
    <lineage>
        <taxon>Bacteria</taxon>
        <taxon>Bacillati</taxon>
        <taxon>Actinomycetota</taxon>
        <taxon>Actinomycetes</taxon>
        <taxon>Kitasatosporales</taxon>
        <taxon>Streptomycetaceae</taxon>
        <taxon>Streptacidiphilus</taxon>
    </lineage>
</organism>
<dbReference type="InterPro" id="IPR011761">
    <property type="entry name" value="ATP-grasp"/>
</dbReference>
<dbReference type="Proteomes" id="UP001592582">
    <property type="component" value="Unassembled WGS sequence"/>
</dbReference>
<dbReference type="PROSITE" id="PS50975">
    <property type="entry name" value="ATP_GRASP"/>
    <property type="match status" value="1"/>
</dbReference>
<comment type="caution">
    <text evidence="1">The sequence shown here is derived from an EMBL/GenBank/DDBJ whole genome shotgun (WGS) entry which is preliminary data.</text>
</comment>
<accession>A0ABV6V577</accession>
<sequence length="398" mass="42607">MTTVRFGSCDAERQWRPEGLAQLPAVRDRHAERLIQGMDELQAVLCGPEDVLLTHHRPDPAFGEVLRAAGFGGRQLQVPGDLAETVEQRLAAHGLPPEAQLTGARAEPYAVVPDTHAAVKQGGLEAELPALDAVRLVNSKTWSTRLDLPGAGRIVTSLDQLREAAQGPCVVKDPYGVSGQGNIVLDSPARLAMVERHLRRQQEQRQDRIELVVQPLFERQDDFAAHLTVGRGGAVVWHGVRQILNNGHSYRGSAAPSPELLSRLDRAGYRETAESVAAAAAAEGYTGPLSVDSMTTTAGELIPVLEVNARLSPALIAQRLGVRLRLVFVPVPAEGHYARLANALDEAGLLATASRPGVLPLAAGTLAPPRGWLFYAVTGAADDTEPEPDLGPVLERLV</sequence>
<evidence type="ECO:0000313" key="2">
    <source>
        <dbReference type="Proteomes" id="UP001592582"/>
    </source>
</evidence>
<gene>
    <name evidence="1" type="ORF">ACEZDG_06225</name>
</gene>
<name>A0ABV6V577_9ACTN</name>
<proteinExistence type="predicted"/>